<dbReference type="Pfam" id="PF04127">
    <property type="entry name" value="DFP"/>
    <property type="match status" value="1"/>
</dbReference>
<feature type="binding site" evidence="3">
    <location>
        <position position="336"/>
    </location>
    <ligand>
        <name>CTP</name>
        <dbReference type="ChEBI" id="CHEBI:37563"/>
    </ligand>
</feature>
<comment type="catalytic activity">
    <reaction evidence="3 4">
        <text>N-[(R)-4-phosphopantothenoyl]-L-cysteine + H(+) = (R)-4'-phosphopantetheine + CO2</text>
        <dbReference type="Rhea" id="RHEA:16793"/>
        <dbReference type="ChEBI" id="CHEBI:15378"/>
        <dbReference type="ChEBI" id="CHEBI:16526"/>
        <dbReference type="ChEBI" id="CHEBI:59458"/>
        <dbReference type="ChEBI" id="CHEBI:61723"/>
        <dbReference type="EC" id="4.1.1.36"/>
    </reaction>
</comment>
<evidence type="ECO:0000256" key="4">
    <source>
        <dbReference type="RuleBase" id="RU364078"/>
    </source>
</evidence>
<keyword evidence="3 4" id="KW-0288">FMN</keyword>
<comment type="function">
    <text evidence="4">Catalyzes two steps in the biosynthesis of coenzyme A. In the first step cysteine is conjugated to 4'-phosphopantothenate to form 4-phosphopantothenoylcysteine, in the latter compound is decarboxylated to form 4'-phosphopantotheine.</text>
</comment>
<dbReference type="GO" id="GO:0004633">
    <property type="term" value="F:phosphopantothenoylcysteine decarboxylase activity"/>
    <property type="evidence" value="ECO:0007669"/>
    <property type="project" value="UniProtKB-UniRule"/>
</dbReference>
<feature type="binding site" evidence="3">
    <location>
        <position position="277"/>
    </location>
    <ligand>
        <name>CTP</name>
        <dbReference type="ChEBI" id="CHEBI:37563"/>
    </ligand>
</feature>
<comment type="cofactor">
    <cofactor evidence="3">
        <name>Mg(2+)</name>
        <dbReference type="ChEBI" id="CHEBI:18420"/>
    </cofactor>
</comment>
<feature type="binding site" evidence="3">
    <location>
        <position position="287"/>
    </location>
    <ligand>
        <name>CTP</name>
        <dbReference type="ChEBI" id="CHEBI:37563"/>
    </ligand>
</feature>
<dbReference type="EC" id="6.3.2.5" evidence="3"/>
<organism evidence="7 8">
    <name type="scientific">Mesoterricola silvestris</name>
    <dbReference type="NCBI Taxonomy" id="2927979"/>
    <lineage>
        <taxon>Bacteria</taxon>
        <taxon>Pseudomonadati</taxon>
        <taxon>Acidobacteriota</taxon>
        <taxon>Holophagae</taxon>
        <taxon>Holophagales</taxon>
        <taxon>Holophagaceae</taxon>
        <taxon>Mesoterricola</taxon>
    </lineage>
</organism>
<comment type="caution">
    <text evidence="3">Lacks conserved residue(s) required for the propagation of feature annotation.</text>
</comment>
<comment type="pathway">
    <text evidence="3 4">Cofactor biosynthesis; coenzyme A biosynthesis; CoA from (R)-pantothenate: step 2/5.</text>
</comment>
<dbReference type="NCBIfam" id="TIGR00521">
    <property type="entry name" value="coaBC_dfp"/>
    <property type="match status" value="1"/>
</dbReference>
<dbReference type="InterPro" id="IPR007085">
    <property type="entry name" value="DNA/pantothenate-metab_flavo_C"/>
</dbReference>
<keyword evidence="3" id="KW-0511">Multifunctional enzyme</keyword>
<protein>
    <recommendedName>
        <fullName evidence="3">Coenzyme A biosynthesis bifunctional protein CoaBC</fullName>
    </recommendedName>
    <alternativeName>
        <fullName evidence="3">DNA/pantothenate metabolism flavoprotein</fullName>
    </alternativeName>
    <alternativeName>
        <fullName evidence="3">Phosphopantothenoylcysteine synthetase/decarboxylase</fullName>
        <shortName evidence="3">PPCS-PPCDC</shortName>
    </alternativeName>
    <domain>
        <recommendedName>
            <fullName evidence="3">Phosphopantothenoylcysteine decarboxylase</fullName>
            <shortName evidence="3">PPC decarboxylase</shortName>
            <shortName evidence="3">PPC-DC</shortName>
            <ecNumber evidence="3">4.1.1.36</ecNumber>
        </recommendedName>
        <alternativeName>
            <fullName evidence="3">CoaC</fullName>
        </alternativeName>
    </domain>
    <domain>
        <recommendedName>
            <fullName evidence="3">Phosphopantothenate--cysteine ligase</fullName>
            <ecNumber evidence="3">6.3.2.5</ecNumber>
        </recommendedName>
        <alternativeName>
            <fullName evidence="3">CoaB</fullName>
        </alternativeName>
        <alternativeName>
            <fullName evidence="3">Phosphopantothenoylcysteine synthetase</fullName>
            <shortName evidence="3">PPC synthetase</shortName>
            <shortName evidence="3">PPC-S</shortName>
        </alternativeName>
    </domain>
</protein>
<sequence length="396" mass="41613">MNILLGITGGIAAYRAAELARTLTKRGHVVRCCLTDAGSRFITPLTLASLTGQPCFGANPDYHEWRPNPVIEHIDLARWADVAAVVPATADIIGKTANGLAPDLLSTLLLATTAKVLWAPAMNTAMWAHPAVRANVATLKGFGHTIVEPVEGLLACGEEGAGKLADILDIADAVEALAGPAHPSLQGRRILVTAGPTREDLDPVRTLTNRSSGEMGVELARAFRNLGARVDLVLGGELPAPWGVATRRVRSADQMLAACRELWPEMDGLVAAAAVADQRPETFSPEKVKKAEGPETLTLVRTPDVLATLAAEKRPGQWLLGFAAESEAHVPNATAKLRKKGLDAILVNDIGGGRAFGHQANTLLPVTAAGPGEPLGPLPKDALAQAVANWWGDRLG</sequence>
<dbReference type="AlphaFoldDB" id="A0AA48GM88"/>
<proteinExistence type="inferred from homology"/>
<dbReference type="InterPro" id="IPR003382">
    <property type="entry name" value="Flavoprotein"/>
</dbReference>
<keyword evidence="8" id="KW-1185">Reference proteome</keyword>
<feature type="binding site" evidence="3">
    <location>
        <begin position="303"/>
        <end position="306"/>
    </location>
    <ligand>
        <name>CTP</name>
        <dbReference type="ChEBI" id="CHEBI:37563"/>
    </ligand>
</feature>
<dbReference type="Proteomes" id="UP001238179">
    <property type="component" value="Chromosome"/>
</dbReference>
<feature type="domain" description="Flavoprotein" evidence="5">
    <location>
        <begin position="1"/>
        <end position="173"/>
    </location>
</feature>
<dbReference type="InterPro" id="IPR036551">
    <property type="entry name" value="Flavin_trans-like"/>
</dbReference>
<evidence type="ECO:0000259" key="6">
    <source>
        <dbReference type="Pfam" id="PF04127"/>
    </source>
</evidence>
<keyword evidence="3 4" id="KW-0436">Ligase</keyword>
<dbReference type="GO" id="GO:0004632">
    <property type="term" value="F:phosphopantothenate--cysteine ligase activity"/>
    <property type="evidence" value="ECO:0007669"/>
    <property type="project" value="UniProtKB-UniRule"/>
</dbReference>
<dbReference type="GO" id="GO:0046872">
    <property type="term" value="F:metal ion binding"/>
    <property type="evidence" value="ECO:0007669"/>
    <property type="project" value="UniProtKB-KW"/>
</dbReference>
<feature type="binding site" evidence="3">
    <location>
        <position position="322"/>
    </location>
    <ligand>
        <name>CTP</name>
        <dbReference type="ChEBI" id="CHEBI:37563"/>
    </ligand>
</feature>
<dbReference type="PANTHER" id="PTHR14359">
    <property type="entry name" value="HOMO-OLIGOMERIC FLAVIN CONTAINING CYS DECARBOXYLASE FAMILY"/>
    <property type="match status" value="1"/>
</dbReference>
<dbReference type="RefSeq" id="WP_316415339.1">
    <property type="nucleotide sequence ID" value="NZ_AP027080.1"/>
</dbReference>
<dbReference type="GO" id="GO:0071513">
    <property type="term" value="C:phosphopantothenoylcysteine decarboxylase complex"/>
    <property type="evidence" value="ECO:0007669"/>
    <property type="project" value="TreeGrafter"/>
</dbReference>
<evidence type="ECO:0000313" key="8">
    <source>
        <dbReference type="Proteomes" id="UP001238179"/>
    </source>
</evidence>
<accession>A0AA48GM88</accession>
<feature type="binding site" evidence="3">
    <location>
        <position position="340"/>
    </location>
    <ligand>
        <name>CTP</name>
        <dbReference type="ChEBI" id="CHEBI:37563"/>
    </ligand>
</feature>
<evidence type="ECO:0000256" key="2">
    <source>
        <dbReference type="ARBA" id="ARBA00023239"/>
    </source>
</evidence>
<comment type="similarity">
    <text evidence="3 4">In the N-terminal section; belongs to the HFCD (homo-oligomeric flavin containing Cys decarboxylase) superfamily.</text>
</comment>
<comment type="catalytic activity">
    <reaction evidence="3 4">
        <text>(R)-4'-phosphopantothenate + L-cysteine + CTP = N-[(R)-4-phosphopantothenoyl]-L-cysteine + CMP + diphosphate + H(+)</text>
        <dbReference type="Rhea" id="RHEA:19397"/>
        <dbReference type="ChEBI" id="CHEBI:10986"/>
        <dbReference type="ChEBI" id="CHEBI:15378"/>
        <dbReference type="ChEBI" id="CHEBI:33019"/>
        <dbReference type="ChEBI" id="CHEBI:35235"/>
        <dbReference type="ChEBI" id="CHEBI:37563"/>
        <dbReference type="ChEBI" id="CHEBI:59458"/>
        <dbReference type="ChEBI" id="CHEBI:60377"/>
        <dbReference type="EC" id="6.3.2.5"/>
    </reaction>
</comment>
<feature type="region of interest" description="Phosphopantothenoylcysteine decarboxylase" evidence="3">
    <location>
        <begin position="1"/>
        <end position="189"/>
    </location>
</feature>
<dbReference type="Pfam" id="PF02441">
    <property type="entry name" value="Flavoprotein"/>
    <property type="match status" value="1"/>
</dbReference>
<evidence type="ECO:0000256" key="3">
    <source>
        <dbReference type="HAMAP-Rule" id="MF_02225"/>
    </source>
</evidence>
<dbReference type="GO" id="GO:0015941">
    <property type="term" value="P:pantothenate catabolic process"/>
    <property type="evidence" value="ECO:0007669"/>
    <property type="project" value="InterPro"/>
</dbReference>
<dbReference type="InterPro" id="IPR005252">
    <property type="entry name" value="CoaBC"/>
</dbReference>
<dbReference type="PANTHER" id="PTHR14359:SF6">
    <property type="entry name" value="PHOSPHOPANTOTHENOYLCYSTEINE DECARBOXYLASE"/>
    <property type="match status" value="1"/>
</dbReference>
<comment type="cofactor">
    <cofactor evidence="3">
        <name>FMN</name>
        <dbReference type="ChEBI" id="CHEBI:58210"/>
    </cofactor>
    <text evidence="3">Binds 1 FMN per subunit.</text>
</comment>
<keyword evidence="2 3" id="KW-0456">Lyase</keyword>
<evidence type="ECO:0000259" key="5">
    <source>
        <dbReference type="Pfam" id="PF02441"/>
    </source>
</evidence>
<feature type="region of interest" description="Phosphopantothenate--cysteine ligase" evidence="3">
    <location>
        <begin position="190"/>
        <end position="396"/>
    </location>
</feature>
<dbReference type="SUPFAM" id="SSF52507">
    <property type="entry name" value="Homo-oligomeric flavin-containing Cys decarboxylases, HFCD"/>
    <property type="match status" value="1"/>
</dbReference>
<dbReference type="HAMAP" id="MF_02225">
    <property type="entry name" value="CoaBC"/>
    <property type="match status" value="1"/>
</dbReference>
<comment type="function">
    <text evidence="3">Catalyzes two sequential steps in the biosynthesis of coenzyme A. In the first step cysteine is conjugated to 4'-phosphopantothenate to form 4-phosphopantothenoylcysteine. In the second step the latter compound is decarboxylated to form 4'-phosphopantotheine.</text>
</comment>
<keyword evidence="3 4" id="KW-0285">Flavoprotein</keyword>
<reference evidence="8" key="1">
    <citation type="journal article" date="2023" name="Int. J. Syst. Evol. Microbiol.">
        <title>Mesoterricola silvestris gen. nov., sp. nov., Mesoterricola sediminis sp. nov., Geothrix oryzae sp. nov., Geothrix edaphica sp. nov., Geothrix rubra sp. nov., and Geothrix limicola sp. nov., six novel members of Acidobacteriota isolated from soils.</title>
        <authorList>
            <person name="Itoh H."/>
            <person name="Sugisawa Y."/>
            <person name="Mise K."/>
            <person name="Xu Z."/>
            <person name="Kuniyasu M."/>
            <person name="Ushijima N."/>
            <person name="Kawano K."/>
            <person name="Kobayashi E."/>
            <person name="Shiratori Y."/>
            <person name="Masuda Y."/>
            <person name="Senoo K."/>
        </authorList>
    </citation>
    <scope>NUCLEOTIDE SEQUENCE [LARGE SCALE GENOMIC DNA]</scope>
    <source>
        <strain evidence="8">W79</strain>
    </source>
</reference>
<keyword evidence="1 3" id="KW-0210">Decarboxylase</keyword>
<gene>
    <name evidence="3" type="primary">coaBC</name>
    <name evidence="7" type="ORF">METEAL_16080</name>
</gene>
<dbReference type="Gene3D" id="3.40.50.1950">
    <property type="entry name" value="Flavin prenyltransferase-like"/>
    <property type="match status" value="1"/>
</dbReference>
<comment type="similarity">
    <text evidence="3 4">In the C-terminal section; belongs to the PPC synthetase family.</text>
</comment>
<dbReference type="KEGG" id="msil:METEAL_16080"/>
<dbReference type="GO" id="GO:0010181">
    <property type="term" value="F:FMN binding"/>
    <property type="evidence" value="ECO:0007669"/>
    <property type="project" value="UniProtKB-UniRule"/>
</dbReference>
<feature type="domain" description="DNA/pantothenate metabolism flavoprotein C-terminal" evidence="6">
    <location>
        <begin position="185"/>
        <end position="389"/>
    </location>
</feature>
<dbReference type="EC" id="4.1.1.36" evidence="3"/>
<evidence type="ECO:0000313" key="7">
    <source>
        <dbReference type="EMBL" id="BDU72434.1"/>
    </source>
</evidence>
<keyword evidence="3" id="KW-0479">Metal-binding</keyword>
<dbReference type="InterPro" id="IPR035929">
    <property type="entry name" value="CoaB-like_sf"/>
</dbReference>
<dbReference type="EMBL" id="AP027080">
    <property type="protein sequence ID" value="BDU72434.1"/>
    <property type="molecule type" value="Genomic_DNA"/>
</dbReference>
<feature type="active site" description="Proton donor" evidence="3">
    <location>
        <position position="156"/>
    </location>
</feature>
<dbReference type="GO" id="GO:0015937">
    <property type="term" value="P:coenzyme A biosynthetic process"/>
    <property type="evidence" value="ECO:0007669"/>
    <property type="project" value="UniProtKB-UniRule"/>
</dbReference>
<dbReference type="Gene3D" id="3.40.50.10300">
    <property type="entry name" value="CoaB-like"/>
    <property type="match status" value="1"/>
</dbReference>
<evidence type="ECO:0000256" key="1">
    <source>
        <dbReference type="ARBA" id="ARBA00022793"/>
    </source>
</evidence>
<keyword evidence="3" id="KW-0460">Magnesium</keyword>
<dbReference type="SUPFAM" id="SSF102645">
    <property type="entry name" value="CoaB-like"/>
    <property type="match status" value="1"/>
</dbReference>
<comment type="pathway">
    <text evidence="3 4">Cofactor biosynthesis; coenzyme A biosynthesis; CoA from (R)-pantothenate: step 3/5.</text>
</comment>
<name>A0AA48GM88_9BACT</name>